<dbReference type="InterPro" id="IPR037923">
    <property type="entry name" value="HTH-like"/>
</dbReference>
<dbReference type="PANTHER" id="PTHR11019:SF159">
    <property type="entry name" value="TRANSCRIPTIONAL REGULATOR-RELATED"/>
    <property type="match status" value="1"/>
</dbReference>
<dbReference type="InterPro" id="IPR009057">
    <property type="entry name" value="Homeodomain-like_sf"/>
</dbReference>
<name>A0A380CWH9_SPHSI</name>
<protein>
    <submittedName>
        <fullName evidence="5">Arabinose operon regulatory protein</fullName>
    </submittedName>
</protein>
<keyword evidence="3" id="KW-0804">Transcription</keyword>
<keyword evidence="1" id="KW-0805">Transcription regulation</keyword>
<evidence type="ECO:0000313" key="5">
    <source>
        <dbReference type="EMBL" id="SUJ29376.1"/>
    </source>
</evidence>
<dbReference type="EMBL" id="UGYW01000002">
    <property type="protein sequence ID" value="SUJ29376.1"/>
    <property type="molecule type" value="Genomic_DNA"/>
</dbReference>
<evidence type="ECO:0000256" key="1">
    <source>
        <dbReference type="ARBA" id="ARBA00023015"/>
    </source>
</evidence>
<keyword evidence="2" id="KW-0238">DNA-binding</keyword>
<dbReference type="SMART" id="SM00342">
    <property type="entry name" value="HTH_ARAC"/>
    <property type="match status" value="1"/>
</dbReference>
<dbReference type="Pfam" id="PF02311">
    <property type="entry name" value="AraC_binding"/>
    <property type="match status" value="1"/>
</dbReference>
<dbReference type="GO" id="GO:0043565">
    <property type="term" value="F:sequence-specific DNA binding"/>
    <property type="evidence" value="ECO:0007669"/>
    <property type="project" value="InterPro"/>
</dbReference>
<dbReference type="SUPFAM" id="SSF51215">
    <property type="entry name" value="Regulatory protein AraC"/>
    <property type="match status" value="1"/>
</dbReference>
<organism evidence="5 6">
    <name type="scientific">Sphingobacterium spiritivorum</name>
    <name type="common">Flavobacterium spiritivorum</name>
    <dbReference type="NCBI Taxonomy" id="258"/>
    <lineage>
        <taxon>Bacteria</taxon>
        <taxon>Pseudomonadati</taxon>
        <taxon>Bacteroidota</taxon>
        <taxon>Sphingobacteriia</taxon>
        <taxon>Sphingobacteriales</taxon>
        <taxon>Sphingobacteriaceae</taxon>
        <taxon>Sphingobacterium</taxon>
    </lineage>
</organism>
<dbReference type="PROSITE" id="PS01124">
    <property type="entry name" value="HTH_ARAC_FAMILY_2"/>
    <property type="match status" value="1"/>
</dbReference>
<evidence type="ECO:0000256" key="3">
    <source>
        <dbReference type="ARBA" id="ARBA00023163"/>
    </source>
</evidence>
<evidence type="ECO:0000313" key="6">
    <source>
        <dbReference type="Proteomes" id="UP000254893"/>
    </source>
</evidence>
<evidence type="ECO:0000259" key="4">
    <source>
        <dbReference type="PROSITE" id="PS01124"/>
    </source>
</evidence>
<evidence type="ECO:0000256" key="2">
    <source>
        <dbReference type="ARBA" id="ARBA00023125"/>
    </source>
</evidence>
<dbReference type="RefSeq" id="WP_115171775.1">
    <property type="nucleotide sequence ID" value="NZ_UGYW01000002.1"/>
</dbReference>
<proteinExistence type="predicted"/>
<accession>A0A380CWH9</accession>
<dbReference type="AlphaFoldDB" id="A0A380CWH9"/>
<gene>
    <name evidence="5" type="primary">araC_2</name>
    <name evidence="5" type="ORF">NCTC11388_04622</name>
</gene>
<dbReference type="SUPFAM" id="SSF46689">
    <property type="entry name" value="Homeodomain-like"/>
    <property type="match status" value="2"/>
</dbReference>
<feature type="domain" description="HTH araC/xylS-type" evidence="4">
    <location>
        <begin position="161"/>
        <end position="258"/>
    </location>
</feature>
<sequence length="258" mass="30176">MDISLSNQLLDSIRKQSYVWFDNNWVHAHAVHGHRLAQFVYVEKGFQYLEAEGKIHLLPQNHAAWIPPNMLHKTSTDASHVQLRTIFYRMQDIPEFYNELRIFQVAPVLKEMIRYAEKWNRIADYSIEEDTFLKAIVLELPNFWKHSLSLHIPAPMDERLIKVCAYIHSHLADNRPVAEIAEQHYLSLRSLQRIFKSETGITLAKYIQMVRVIKSVELLGTGRYTVSQVAHLVGYKSVQAFSDSFYTIIKDRPHTFLI</sequence>
<dbReference type="Pfam" id="PF12833">
    <property type="entry name" value="HTH_18"/>
    <property type="match status" value="1"/>
</dbReference>
<dbReference type="PANTHER" id="PTHR11019">
    <property type="entry name" value="HTH-TYPE TRANSCRIPTIONAL REGULATOR NIMR"/>
    <property type="match status" value="1"/>
</dbReference>
<dbReference type="InterPro" id="IPR018060">
    <property type="entry name" value="HTH_AraC"/>
</dbReference>
<dbReference type="Gene3D" id="1.10.10.60">
    <property type="entry name" value="Homeodomain-like"/>
    <property type="match status" value="1"/>
</dbReference>
<dbReference type="InterPro" id="IPR003313">
    <property type="entry name" value="AraC-bd"/>
</dbReference>
<dbReference type="GO" id="GO:0003700">
    <property type="term" value="F:DNA-binding transcription factor activity"/>
    <property type="evidence" value="ECO:0007669"/>
    <property type="project" value="InterPro"/>
</dbReference>
<reference evidence="5 6" key="1">
    <citation type="submission" date="2018-06" db="EMBL/GenBank/DDBJ databases">
        <authorList>
            <consortium name="Pathogen Informatics"/>
            <person name="Doyle S."/>
        </authorList>
    </citation>
    <scope>NUCLEOTIDE SEQUENCE [LARGE SCALE GENOMIC DNA]</scope>
    <source>
        <strain evidence="5 6">NCTC11388</strain>
    </source>
</reference>
<dbReference type="Proteomes" id="UP000254893">
    <property type="component" value="Unassembled WGS sequence"/>
</dbReference>